<name>A0A6P0HNN5_9ACTN</name>
<reference evidence="1 2" key="1">
    <citation type="journal article" date="2014" name="Int. J. Syst. Evol. Microbiol.">
        <title>Nocardioides zeae sp. nov., isolated from the stem of Zea mays.</title>
        <authorList>
            <person name="Glaeser S.P."/>
            <person name="McInroy J.A."/>
            <person name="Busse H.J."/>
            <person name="Kampfer P."/>
        </authorList>
    </citation>
    <scope>NUCLEOTIDE SEQUENCE [LARGE SCALE GENOMIC DNA]</scope>
    <source>
        <strain evidence="1 2">JCM 30728</strain>
    </source>
</reference>
<dbReference type="Proteomes" id="UP000468687">
    <property type="component" value="Unassembled WGS sequence"/>
</dbReference>
<sequence>MPSRRLAPDTALRISLEASARRRLEDGMPFEAVVEELRDEAAGHTDLLAQAAGSLIGLYLARPTATQPRAVAAFATLVLAGADPQALVARADESRERMTAAP</sequence>
<dbReference type="EMBL" id="JAAGXA010000017">
    <property type="protein sequence ID" value="NEN80302.1"/>
    <property type="molecule type" value="Genomic_DNA"/>
</dbReference>
<evidence type="ECO:0000313" key="1">
    <source>
        <dbReference type="EMBL" id="NEN80302.1"/>
    </source>
</evidence>
<dbReference type="RefSeq" id="WP_163774094.1">
    <property type="nucleotide sequence ID" value="NZ_JAAGXA010000017.1"/>
</dbReference>
<proteinExistence type="predicted"/>
<comment type="caution">
    <text evidence="1">The sequence shown here is derived from an EMBL/GenBank/DDBJ whole genome shotgun (WGS) entry which is preliminary data.</text>
</comment>
<gene>
    <name evidence="1" type="ORF">G3T38_18760</name>
</gene>
<dbReference type="AlphaFoldDB" id="A0A6P0HNN5"/>
<keyword evidence="2" id="KW-1185">Reference proteome</keyword>
<organism evidence="1 2">
    <name type="scientific">Nocardioides zeae</name>
    <dbReference type="NCBI Taxonomy" id="1457234"/>
    <lineage>
        <taxon>Bacteria</taxon>
        <taxon>Bacillati</taxon>
        <taxon>Actinomycetota</taxon>
        <taxon>Actinomycetes</taxon>
        <taxon>Propionibacteriales</taxon>
        <taxon>Nocardioidaceae</taxon>
        <taxon>Nocardioides</taxon>
    </lineage>
</organism>
<protein>
    <submittedName>
        <fullName evidence="1">Uncharacterized protein</fullName>
    </submittedName>
</protein>
<evidence type="ECO:0000313" key="2">
    <source>
        <dbReference type="Proteomes" id="UP000468687"/>
    </source>
</evidence>
<accession>A0A6P0HNN5</accession>